<dbReference type="InterPro" id="IPR059120">
    <property type="entry name" value="Cullin-like_AB"/>
</dbReference>
<dbReference type="SUPFAM" id="SSF46785">
    <property type="entry name" value="Winged helix' DNA-binding domain"/>
    <property type="match status" value="1"/>
</dbReference>
<dbReference type="InterPro" id="IPR016159">
    <property type="entry name" value="Cullin_repeat-like_dom_sf"/>
</dbReference>
<dbReference type="InterPro" id="IPR019559">
    <property type="entry name" value="Cullin_neddylation_domain"/>
</dbReference>
<gene>
    <name evidence="10" type="primary">CUL5</name>
    <name evidence="10" type="ORF">TR155777</name>
</gene>
<dbReference type="InterPro" id="IPR036388">
    <property type="entry name" value="WH-like_DNA-bd_sf"/>
</dbReference>
<dbReference type="FunFam" id="1.20.1310.10:FF:000009">
    <property type="entry name" value="Cullin 5"/>
    <property type="match status" value="1"/>
</dbReference>
<dbReference type="GO" id="GO:0031625">
    <property type="term" value="F:ubiquitin protein ligase binding"/>
    <property type="evidence" value="ECO:0007669"/>
    <property type="project" value="InterPro"/>
</dbReference>
<dbReference type="SMART" id="SM00884">
    <property type="entry name" value="Cullin_Nedd8"/>
    <property type="match status" value="1"/>
</dbReference>
<dbReference type="SMART" id="SM00182">
    <property type="entry name" value="CULLIN"/>
    <property type="match status" value="1"/>
</dbReference>
<dbReference type="SUPFAM" id="SSF74788">
    <property type="entry name" value="Cullin repeat-like"/>
    <property type="match status" value="1"/>
</dbReference>
<dbReference type="PANTHER" id="PTHR11932">
    <property type="entry name" value="CULLIN"/>
    <property type="match status" value="1"/>
</dbReference>
<evidence type="ECO:0000256" key="4">
    <source>
        <dbReference type="ARBA" id="ARBA00022786"/>
    </source>
</evidence>
<dbReference type="Gene3D" id="3.30.230.130">
    <property type="entry name" value="Cullin, Chain C, Domain 2"/>
    <property type="match status" value="1"/>
</dbReference>
<keyword evidence="4" id="KW-0833">Ubl conjugation pathway</keyword>
<sequence>MLTLSENSSYNEKWPRVHNVVKRILNMESVTTTEWQNIFSDIYSIISWQESACDSMLASLTESIGEAIDKSHQRIMRNQDESALLRAYIHEWSRFFERSGYLPQPFSPLENFIVGKHHSAGPNKRKLQDSLVRKLMLDTWDLKIFKEIKQRLEDGAMKLIQDEREGTTIDSSLVIGVRESSVNLCTTSTTNVWDYVGNFETAYIESMEKFYRPRNAKFIADHGIRKYLSYAQQKLSEEEARARVYLDSGPKFNSIERLMQACVRVFVIEYQDEILSEFPKLLRENDMEKLRLVYELITHVPNEDAAKYVTCLQELLQNFSRIIEVAFHNDPNFLTARDKAYQRLVNDTTIFSMEIPTFVRANVRRPESRCPELLASYCDMLLRKSPTSRRLTSDEILKRLQNVLLILKYVNSKDVFMLGHKSHLMRRLILETSADNELEEQMVERLREVGMPAELVNSLARMFQDIKVSQDLTAEFKEKIRNNQLSSIAGSLDPANSFSAELVNIKILSSGTWLPRTQPKVSIALPPELEDFIPQVEEFYRQKHQGRNLVWQYHLSNGVVAYFVDSDNHVELEMTTLQIAVLFAWRHRMEQRLRLDSLLTATGLSDSELRRVLVTLTEHPKMDRQLILYAPKVASEKEYTNDTEFWINPAFGVNRPGRGLNRRRVNMIGRLQLTQIGCEEESLAIVQLRQLRVQEAIIKIIKTRKRLTYNEIYKEIILLLKDQFIPSKRLLKEVLEWLIEQHYLRREAKDMDTFVYIS</sequence>
<name>A0A0X3NQ54_SCHSO</name>
<dbReference type="Pfam" id="PF26557">
    <property type="entry name" value="Cullin_AB"/>
    <property type="match status" value="1"/>
</dbReference>
<comment type="similarity">
    <text evidence="2 7 8">Belongs to the cullin family.</text>
</comment>
<evidence type="ECO:0000259" key="9">
    <source>
        <dbReference type="PROSITE" id="PS50069"/>
    </source>
</evidence>
<evidence type="ECO:0000256" key="2">
    <source>
        <dbReference type="ARBA" id="ARBA00006019"/>
    </source>
</evidence>
<evidence type="ECO:0000256" key="8">
    <source>
        <dbReference type="RuleBase" id="RU003829"/>
    </source>
</evidence>
<dbReference type="InterPro" id="IPR016157">
    <property type="entry name" value="Cullin_CS"/>
</dbReference>
<proteinExistence type="inferred from homology"/>
<comment type="pathway">
    <text evidence="1">Protein modification; protein ubiquitination.</text>
</comment>
<reference evidence="10" key="1">
    <citation type="submission" date="2016-01" db="EMBL/GenBank/DDBJ databases">
        <title>Reference transcriptome for the parasite Schistocephalus solidus: insights into the molecular evolution of parasitism.</title>
        <authorList>
            <person name="Hebert F.O."/>
            <person name="Grambauer S."/>
            <person name="Barber I."/>
            <person name="Landry C.R."/>
            <person name="Aubin-Horth N."/>
        </authorList>
    </citation>
    <scope>NUCLEOTIDE SEQUENCE</scope>
</reference>
<dbReference type="EMBL" id="GEEE01021256">
    <property type="protein sequence ID" value="JAP41969.1"/>
    <property type="molecule type" value="Transcribed_RNA"/>
</dbReference>
<dbReference type="Gene3D" id="1.10.10.10">
    <property type="entry name" value="Winged helix-like DNA-binding domain superfamily/Winged helix DNA-binding domain"/>
    <property type="match status" value="1"/>
</dbReference>
<keyword evidence="5" id="KW-0832">Ubl conjugation</keyword>
<dbReference type="Gene3D" id="1.20.1310.10">
    <property type="entry name" value="Cullin Repeats"/>
    <property type="match status" value="3"/>
</dbReference>
<feature type="domain" description="Cullin family profile" evidence="9">
    <location>
        <begin position="369"/>
        <end position="617"/>
    </location>
</feature>
<keyword evidence="3" id="KW-1017">Isopeptide bond</keyword>
<dbReference type="GO" id="GO:0031461">
    <property type="term" value="C:cullin-RING ubiquitin ligase complex"/>
    <property type="evidence" value="ECO:0007669"/>
    <property type="project" value="InterPro"/>
</dbReference>
<evidence type="ECO:0000256" key="5">
    <source>
        <dbReference type="ARBA" id="ARBA00022843"/>
    </source>
</evidence>
<evidence type="ECO:0000256" key="3">
    <source>
        <dbReference type="ARBA" id="ARBA00022499"/>
    </source>
</evidence>
<evidence type="ECO:0000256" key="6">
    <source>
        <dbReference type="ARBA" id="ARBA00040451"/>
    </source>
</evidence>
<dbReference type="Pfam" id="PF00888">
    <property type="entry name" value="Cullin"/>
    <property type="match status" value="2"/>
</dbReference>
<evidence type="ECO:0000256" key="7">
    <source>
        <dbReference type="PROSITE-ProRule" id="PRU00330"/>
    </source>
</evidence>
<dbReference type="FunFam" id="1.20.1310.10:FF:000014">
    <property type="entry name" value="Cullin 5"/>
    <property type="match status" value="1"/>
</dbReference>
<dbReference type="AlphaFoldDB" id="A0A0X3NQ54"/>
<dbReference type="InterPro" id="IPR036390">
    <property type="entry name" value="WH_DNA-bd_sf"/>
</dbReference>
<accession>A0A0X3NQ54</accession>
<dbReference type="Pfam" id="PF10557">
    <property type="entry name" value="Cullin_Nedd8"/>
    <property type="match status" value="1"/>
</dbReference>
<dbReference type="InterPro" id="IPR001373">
    <property type="entry name" value="Cullin_N"/>
</dbReference>
<dbReference type="GO" id="GO:0006511">
    <property type="term" value="P:ubiquitin-dependent protein catabolic process"/>
    <property type="evidence" value="ECO:0007669"/>
    <property type="project" value="InterPro"/>
</dbReference>
<dbReference type="InterPro" id="IPR045093">
    <property type="entry name" value="Cullin"/>
</dbReference>
<organism evidence="10">
    <name type="scientific">Schistocephalus solidus</name>
    <name type="common">Tapeworm</name>
    <dbReference type="NCBI Taxonomy" id="70667"/>
    <lineage>
        <taxon>Eukaryota</taxon>
        <taxon>Metazoa</taxon>
        <taxon>Spiralia</taxon>
        <taxon>Lophotrochozoa</taxon>
        <taxon>Platyhelminthes</taxon>
        <taxon>Cestoda</taxon>
        <taxon>Eucestoda</taxon>
        <taxon>Diphyllobothriidea</taxon>
        <taxon>Diphyllobothriidae</taxon>
        <taxon>Schistocephalus</taxon>
    </lineage>
</organism>
<dbReference type="FunFam" id="3.30.230.130:FF:000004">
    <property type="entry name" value="Cullin 5"/>
    <property type="match status" value="1"/>
</dbReference>
<dbReference type="PROSITE" id="PS50069">
    <property type="entry name" value="CULLIN_2"/>
    <property type="match status" value="1"/>
</dbReference>
<dbReference type="SUPFAM" id="SSF75632">
    <property type="entry name" value="Cullin homology domain"/>
    <property type="match status" value="1"/>
</dbReference>
<dbReference type="InterPro" id="IPR016158">
    <property type="entry name" value="Cullin_homology"/>
</dbReference>
<dbReference type="PROSITE" id="PS01256">
    <property type="entry name" value="CULLIN_1"/>
    <property type="match status" value="1"/>
</dbReference>
<evidence type="ECO:0000256" key="1">
    <source>
        <dbReference type="ARBA" id="ARBA00004906"/>
    </source>
</evidence>
<evidence type="ECO:0000313" key="10">
    <source>
        <dbReference type="EMBL" id="JAP41969.1"/>
    </source>
</evidence>
<protein>
    <recommendedName>
        <fullName evidence="6">Cullin-5</fullName>
    </recommendedName>
</protein>
<dbReference type="InterPro" id="IPR036317">
    <property type="entry name" value="Cullin_homology_sf"/>
</dbReference>